<evidence type="ECO:0000313" key="2">
    <source>
        <dbReference type="EMBL" id="SBS77986.1"/>
    </source>
</evidence>
<name>A0A1Y5PGZ0_9MYCO</name>
<evidence type="ECO:0000256" key="1">
    <source>
        <dbReference type="SAM" id="MobiDB-lite"/>
    </source>
</evidence>
<organism evidence="2">
    <name type="scientific">uncultured Mycobacterium sp</name>
    <dbReference type="NCBI Taxonomy" id="171292"/>
    <lineage>
        <taxon>Bacteria</taxon>
        <taxon>Bacillati</taxon>
        <taxon>Actinomycetota</taxon>
        <taxon>Actinomycetes</taxon>
        <taxon>Mycobacteriales</taxon>
        <taxon>Mycobacteriaceae</taxon>
        <taxon>Mycobacterium</taxon>
        <taxon>environmental samples</taxon>
    </lineage>
</organism>
<protein>
    <submittedName>
        <fullName evidence="2">Uncharacterized protein</fullName>
    </submittedName>
</protein>
<sequence length="52" mass="5795">MYRRRCRCIECLRSRTGYEMASALSNQGHSSQETLSLTGHTSHNLPSNLSGP</sequence>
<proteinExistence type="predicted"/>
<feature type="region of interest" description="Disordered" evidence="1">
    <location>
        <begin position="23"/>
        <end position="52"/>
    </location>
</feature>
<reference evidence="2" key="1">
    <citation type="submission" date="2016-03" db="EMBL/GenBank/DDBJ databases">
        <authorList>
            <person name="Ploux O."/>
        </authorList>
    </citation>
    <scope>NUCLEOTIDE SEQUENCE</scope>
    <source>
        <strain evidence="2">UC10</strain>
    </source>
</reference>
<accession>A0A1Y5PGZ0</accession>
<dbReference type="AlphaFoldDB" id="A0A1Y5PGZ0"/>
<dbReference type="EMBL" id="FLQS01000045">
    <property type="protein sequence ID" value="SBS77986.1"/>
    <property type="molecule type" value="Genomic_DNA"/>
</dbReference>
<gene>
    <name evidence="2" type="ORF">MHPYR_50153</name>
</gene>